<feature type="domain" description="C2H2-type" evidence="9">
    <location>
        <begin position="133"/>
        <end position="160"/>
    </location>
</feature>
<dbReference type="FunFam" id="3.30.160.60:FF:002343">
    <property type="entry name" value="Zinc finger protein 33A"/>
    <property type="match status" value="1"/>
</dbReference>
<reference evidence="10" key="1">
    <citation type="submission" date="2025-08" db="UniProtKB">
        <authorList>
            <consortium name="Ensembl"/>
        </authorList>
    </citation>
    <scope>IDENTIFICATION</scope>
</reference>
<accession>A0A3B3SF98</accession>
<feature type="domain" description="C2H2-type" evidence="9">
    <location>
        <begin position="161"/>
        <end position="188"/>
    </location>
</feature>
<evidence type="ECO:0000313" key="10">
    <source>
        <dbReference type="Ensembl" id="ENSPKIP00000029439.1"/>
    </source>
</evidence>
<dbReference type="InterPro" id="IPR036236">
    <property type="entry name" value="Znf_C2H2_sf"/>
</dbReference>
<evidence type="ECO:0000256" key="7">
    <source>
        <dbReference type="ARBA" id="ARBA00023242"/>
    </source>
</evidence>
<dbReference type="GO" id="GO:0010468">
    <property type="term" value="P:regulation of gene expression"/>
    <property type="evidence" value="ECO:0007669"/>
    <property type="project" value="TreeGrafter"/>
</dbReference>
<dbReference type="GO" id="GO:0008270">
    <property type="term" value="F:zinc ion binding"/>
    <property type="evidence" value="ECO:0007669"/>
    <property type="project" value="UniProtKB-KW"/>
</dbReference>
<dbReference type="GeneTree" id="ENSGT01030000234576"/>
<evidence type="ECO:0000256" key="8">
    <source>
        <dbReference type="PROSITE-ProRule" id="PRU00042"/>
    </source>
</evidence>
<dbReference type="FunFam" id="3.30.160.60:FF:001498">
    <property type="entry name" value="Zinc finger protein 404"/>
    <property type="match status" value="1"/>
</dbReference>
<keyword evidence="6" id="KW-0862">Zinc</keyword>
<evidence type="ECO:0000256" key="5">
    <source>
        <dbReference type="ARBA" id="ARBA00022771"/>
    </source>
</evidence>
<evidence type="ECO:0000256" key="3">
    <source>
        <dbReference type="ARBA" id="ARBA00022723"/>
    </source>
</evidence>
<dbReference type="SMART" id="SM00355">
    <property type="entry name" value="ZnF_C2H2"/>
    <property type="match status" value="3"/>
</dbReference>
<comment type="subcellular location">
    <subcellularLocation>
        <location evidence="1">Nucleus</location>
    </subcellularLocation>
</comment>
<name>A0A3B3SF98_9TELE</name>
<sequence length="230" mass="25886">MLEPIHVHRVFPDFGLFSAADSDDTQVNFKDETGGNSGMVSYSVQCGFSQELAHWGQTSSQPHTLMAQCYESRSGKESSRMGSFSAQHFTIHAECFTPRADHKPYRCSVCGKTFRRTDHLKRHQSMHLGEKPFQCTRCHKRFSLRRSLETHQRQCTGELTCRCPVCGDVFQSFSNLHRHQLIHNGEKSYQCEEALSRLAVLVTDVPARCTPSICPLTLASVSVSLSNPCT</sequence>
<dbReference type="PANTHER" id="PTHR16515">
    <property type="entry name" value="PR DOMAIN ZINC FINGER PROTEIN"/>
    <property type="match status" value="1"/>
</dbReference>
<proteinExistence type="inferred from homology"/>
<dbReference type="SUPFAM" id="SSF57667">
    <property type="entry name" value="beta-beta-alpha zinc fingers"/>
    <property type="match status" value="2"/>
</dbReference>
<comment type="similarity">
    <text evidence="2">Belongs to the krueppel C2H2-type zinc-finger protein family.</text>
</comment>
<evidence type="ECO:0000313" key="11">
    <source>
        <dbReference type="Proteomes" id="UP000261540"/>
    </source>
</evidence>
<dbReference type="GO" id="GO:0005634">
    <property type="term" value="C:nucleus"/>
    <property type="evidence" value="ECO:0007669"/>
    <property type="project" value="UniProtKB-SubCell"/>
</dbReference>
<evidence type="ECO:0000256" key="6">
    <source>
        <dbReference type="ARBA" id="ARBA00022833"/>
    </source>
</evidence>
<dbReference type="InterPro" id="IPR013087">
    <property type="entry name" value="Znf_C2H2_type"/>
</dbReference>
<dbReference type="InterPro" id="IPR050331">
    <property type="entry name" value="Zinc_finger"/>
</dbReference>
<dbReference type="PANTHER" id="PTHR16515:SF66">
    <property type="entry name" value="C2H2-TYPE DOMAIN-CONTAINING PROTEIN"/>
    <property type="match status" value="1"/>
</dbReference>
<reference evidence="10" key="2">
    <citation type="submission" date="2025-09" db="UniProtKB">
        <authorList>
            <consortium name="Ensembl"/>
        </authorList>
    </citation>
    <scope>IDENTIFICATION</scope>
</reference>
<feature type="domain" description="C2H2-type" evidence="9">
    <location>
        <begin position="105"/>
        <end position="132"/>
    </location>
</feature>
<evidence type="ECO:0000256" key="2">
    <source>
        <dbReference type="ARBA" id="ARBA00006991"/>
    </source>
</evidence>
<dbReference type="Pfam" id="PF00096">
    <property type="entry name" value="zf-C2H2"/>
    <property type="match status" value="3"/>
</dbReference>
<dbReference type="PROSITE" id="PS50157">
    <property type="entry name" value="ZINC_FINGER_C2H2_2"/>
    <property type="match status" value="3"/>
</dbReference>
<keyword evidence="7" id="KW-0539">Nucleus</keyword>
<protein>
    <recommendedName>
        <fullName evidence="9">C2H2-type domain-containing protein</fullName>
    </recommendedName>
</protein>
<dbReference type="FunFam" id="3.30.160.60:FF:000100">
    <property type="entry name" value="Zinc finger 45-like"/>
    <property type="match status" value="1"/>
</dbReference>
<dbReference type="Gene3D" id="3.30.160.60">
    <property type="entry name" value="Classic Zinc Finger"/>
    <property type="match status" value="3"/>
</dbReference>
<keyword evidence="11" id="KW-1185">Reference proteome</keyword>
<evidence type="ECO:0000256" key="1">
    <source>
        <dbReference type="ARBA" id="ARBA00004123"/>
    </source>
</evidence>
<dbReference type="AlphaFoldDB" id="A0A3B3SF98"/>
<evidence type="ECO:0000256" key="4">
    <source>
        <dbReference type="ARBA" id="ARBA00022737"/>
    </source>
</evidence>
<dbReference type="PROSITE" id="PS00028">
    <property type="entry name" value="ZINC_FINGER_C2H2_1"/>
    <property type="match status" value="2"/>
</dbReference>
<organism evidence="10 11">
    <name type="scientific">Paramormyrops kingsleyae</name>
    <dbReference type="NCBI Taxonomy" id="1676925"/>
    <lineage>
        <taxon>Eukaryota</taxon>
        <taxon>Metazoa</taxon>
        <taxon>Chordata</taxon>
        <taxon>Craniata</taxon>
        <taxon>Vertebrata</taxon>
        <taxon>Euteleostomi</taxon>
        <taxon>Actinopterygii</taxon>
        <taxon>Neopterygii</taxon>
        <taxon>Teleostei</taxon>
        <taxon>Osteoglossocephala</taxon>
        <taxon>Osteoglossomorpha</taxon>
        <taxon>Osteoglossiformes</taxon>
        <taxon>Mormyridae</taxon>
        <taxon>Paramormyrops</taxon>
    </lineage>
</organism>
<evidence type="ECO:0000259" key="9">
    <source>
        <dbReference type="PROSITE" id="PS50157"/>
    </source>
</evidence>
<keyword evidence="4" id="KW-0677">Repeat</keyword>
<keyword evidence="3" id="KW-0479">Metal-binding</keyword>
<keyword evidence="5 8" id="KW-0863">Zinc-finger</keyword>
<dbReference type="Ensembl" id="ENSPKIT00000010236.1">
    <property type="protein sequence ID" value="ENSPKIP00000029439.1"/>
    <property type="gene ID" value="ENSPKIG00000010683.1"/>
</dbReference>
<dbReference type="Proteomes" id="UP000261540">
    <property type="component" value="Unplaced"/>
</dbReference>